<keyword evidence="6 8" id="KW-0456">Lyase</keyword>
<keyword evidence="8" id="KW-0963">Cytoplasm</keyword>
<dbReference type="InterPro" id="IPR029056">
    <property type="entry name" value="Ribokinase-like"/>
</dbReference>
<evidence type="ECO:0000256" key="5">
    <source>
        <dbReference type="ARBA" id="ARBA00023027"/>
    </source>
</evidence>
<reference evidence="10" key="1">
    <citation type="journal article" date="2023" name="PhytoFront">
        <title>Draft Genome Resources of Seven Strains of Tilletia horrida, Causal Agent of Kernel Smut of Rice.</title>
        <authorList>
            <person name="Khanal S."/>
            <person name="Antony Babu S."/>
            <person name="Zhou X.G."/>
        </authorList>
    </citation>
    <scope>NUCLEOTIDE SEQUENCE</scope>
    <source>
        <strain evidence="10">TX3</strain>
    </source>
</reference>
<evidence type="ECO:0000256" key="7">
    <source>
        <dbReference type="ARBA" id="ARBA00047472"/>
    </source>
</evidence>
<dbReference type="PROSITE" id="PS51383">
    <property type="entry name" value="YJEF_C_3"/>
    <property type="match status" value="1"/>
</dbReference>
<dbReference type="EMBL" id="JAPDMQ010000390">
    <property type="protein sequence ID" value="KAK0525609.1"/>
    <property type="molecule type" value="Genomic_DNA"/>
</dbReference>
<evidence type="ECO:0000259" key="9">
    <source>
        <dbReference type="PROSITE" id="PS51383"/>
    </source>
</evidence>
<comment type="caution">
    <text evidence="10">The sequence shown here is derived from an EMBL/GenBank/DDBJ whole genome shotgun (WGS) entry which is preliminary data.</text>
</comment>
<dbReference type="GO" id="GO:0005524">
    <property type="term" value="F:ATP binding"/>
    <property type="evidence" value="ECO:0007669"/>
    <property type="project" value="UniProtKB-KW"/>
</dbReference>
<feature type="binding site" evidence="8">
    <location>
        <begin position="171"/>
        <end position="177"/>
    </location>
    <ligand>
        <name>(6S)-NADPHX</name>
        <dbReference type="ChEBI" id="CHEBI:64076"/>
    </ligand>
</feature>
<dbReference type="PANTHER" id="PTHR12592">
    <property type="entry name" value="ATP-DEPENDENT (S)-NAD(P)H-HYDRATE DEHYDRATASE FAMILY MEMBER"/>
    <property type="match status" value="1"/>
</dbReference>
<keyword evidence="5 8" id="KW-0520">NAD</keyword>
<comment type="cofactor">
    <cofactor evidence="8">
        <name>Mg(2+)</name>
        <dbReference type="ChEBI" id="CHEBI:18420"/>
    </cofactor>
</comment>
<protein>
    <recommendedName>
        <fullName evidence="8">ATP-dependent (S)-NAD(P)H-hydrate dehydratase</fullName>
        <ecNumber evidence="8">4.2.1.93</ecNumber>
    </recommendedName>
    <alternativeName>
        <fullName evidence="8">ATP-dependent NAD(P)HX dehydratase</fullName>
    </alternativeName>
</protein>
<dbReference type="SUPFAM" id="SSF53613">
    <property type="entry name" value="Ribokinase-like"/>
    <property type="match status" value="1"/>
</dbReference>
<dbReference type="HAMAP" id="MF_01965">
    <property type="entry name" value="NADHX_dehydratase"/>
    <property type="match status" value="1"/>
</dbReference>
<dbReference type="InterPro" id="IPR000631">
    <property type="entry name" value="CARKD"/>
</dbReference>
<feature type="domain" description="YjeF C-terminal" evidence="9">
    <location>
        <begin position="14"/>
        <end position="323"/>
    </location>
</feature>
<gene>
    <name evidence="10" type="ORF">OC842_005449</name>
</gene>
<dbReference type="GO" id="GO:0047453">
    <property type="term" value="F:ATP-dependent NAD(P)H-hydrate dehydratase activity"/>
    <property type="evidence" value="ECO:0007669"/>
    <property type="project" value="UniProtKB-UniRule"/>
</dbReference>
<comment type="subcellular location">
    <subcellularLocation>
        <location evidence="8">Cytoplasm</location>
    </subcellularLocation>
</comment>
<feature type="binding site" evidence="8">
    <location>
        <position position="238"/>
    </location>
    <ligand>
        <name>(6S)-NADPHX</name>
        <dbReference type="ChEBI" id="CHEBI:64076"/>
    </ligand>
</feature>
<dbReference type="CDD" id="cd01171">
    <property type="entry name" value="YXKO-related"/>
    <property type="match status" value="1"/>
</dbReference>
<comment type="catalytic activity">
    <reaction evidence="8">
        <text>(6S)-NADHX + ATP = ADP + phosphate + NADH + H(+)</text>
        <dbReference type="Rhea" id="RHEA:19017"/>
        <dbReference type="ChEBI" id="CHEBI:15378"/>
        <dbReference type="ChEBI" id="CHEBI:30616"/>
        <dbReference type="ChEBI" id="CHEBI:43474"/>
        <dbReference type="ChEBI" id="CHEBI:57945"/>
        <dbReference type="ChEBI" id="CHEBI:64074"/>
        <dbReference type="ChEBI" id="CHEBI:456216"/>
        <dbReference type="EC" id="4.2.1.93"/>
    </reaction>
</comment>
<comment type="catalytic activity">
    <reaction evidence="7 8">
        <text>(6S)-NADPHX + ATP = ADP + phosphate + NADPH + H(+)</text>
        <dbReference type="Rhea" id="RHEA:32231"/>
        <dbReference type="ChEBI" id="CHEBI:15378"/>
        <dbReference type="ChEBI" id="CHEBI:30616"/>
        <dbReference type="ChEBI" id="CHEBI:43474"/>
        <dbReference type="ChEBI" id="CHEBI:57783"/>
        <dbReference type="ChEBI" id="CHEBI:64076"/>
        <dbReference type="ChEBI" id="CHEBI:456216"/>
        <dbReference type="EC" id="4.2.1.93"/>
    </reaction>
</comment>
<sequence length="331" mass="35752">MSASHSSSSAAARLLAQVKQIIPPLSAELHKGQAGRVGIVGGSKDYTGAPYFASMASMKLGADMSHTICEPSAGNVIKTYSPDLIVHRIMDEDKPLESIRAEMKDIFARLHSVVIGPGLGRDKHMQDCGRIAIELAREANMYIVVDADGLWLLQNEPEVIRGYRRAVLTPNVVEFGRLCRRLDIDASQNPDEAAKQLSKALQGPTILEKGKVDRIANADEVLFSDEPGGLKRCGGQGDILSGCLATFLAWAHVYSQGAEQGAEVPTGPSKGEERIPEQRLPLLAAYGASVIARTCSREGFRRNGRAFLANDMIEEVGRAYVRLFGDPQAAL</sequence>
<dbReference type="PROSITE" id="PS01049">
    <property type="entry name" value="YJEF_C_1"/>
    <property type="match status" value="1"/>
</dbReference>
<keyword evidence="11" id="KW-1185">Reference proteome</keyword>
<dbReference type="EC" id="4.2.1.93" evidence="8"/>
<evidence type="ECO:0000256" key="4">
    <source>
        <dbReference type="ARBA" id="ARBA00022857"/>
    </source>
</evidence>
<keyword evidence="3 8" id="KW-0067">ATP-binding</keyword>
<keyword evidence="2 8" id="KW-0547">Nucleotide-binding</keyword>
<dbReference type="InterPro" id="IPR017953">
    <property type="entry name" value="Carbohydrate_kinase_pred_CS"/>
</dbReference>
<feature type="binding site" evidence="8">
    <location>
        <begin position="209"/>
        <end position="213"/>
    </location>
    <ligand>
        <name>ATP</name>
        <dbReference type="ChEBI" id="CHEBI:30616"/>
    </ligand>
</feature>
<evidence type="ECO:0000313" key="11">
    <source>
        <dbReference type="Proteomes" id="UP001176521"/>
    </source>
</evidence>
<evidence type="ECO:0000256" key="2">
    <source>
        <dbReference type="ARBA" id="ARBA00022741"/>
    </source>
</evidence>
<keyword evidence="1 8" id="KW-0597">Phosphoprotein</keyword>
<feature type="binding site" evidence="8">
    <location>
        <begin position="228"/>
        <end position="237"/>
    </location>
    <ligand>
        <name>ATP</name>
        <dbReference type="ChEBI" id="CHEBI:30616"/>
    </ligand>
</feature>
<evidence type="ECO:0000256" key="6">
    <source>
        <dbReference type="ARBA" id="ARBA00023239"/>
    </source>
</evidence>
<dbReference type="Gene3D" id="3.40.1190.20">
    <property type="match status" value="1"/>
</dbReference>
<dbReference type="GO" id="GO:0110051">
    <property type="term" value="P:metabolite repair"/>
    <property type="evidence" value="ECO:0007669"/>
    <property type="project" value="TreeGrafter"/>
</dbReference>
<evidence type="ECO:0000256" key="8">
    <source>
        <dbReference type="HAMAP-Rule" id="MF_03157"/>
    </source>
</evidence>
<evidence type="ECO:0000256" key="1">
    <source>
        <dbReference type="ARBA" id="ARBA00022553"/>
    </source>
</evidence>
<evidence type="ECO:0000256" key="3">
    <source>
        <dbReference type="ARBA" id="ARBA00022840"/>
    </source>
</evidence>
<dbReference type="GO" id="GO:0005737">
    <property type="term" value="C:cytoplasm"/>
    <property type="evidence" value="ECO:0007669"/>
    <property type="project" value="UniProtKB-SubCell"/>
</dbReference>
<accession>A0AAN6G7R3</accession>
<dbReference type="AlphaFoldDB" id="A0AAN6G7R3"/>
<keyword evidence="4" id="KW-0521">NADP</keyword>
<evidence type="ECO:0000313" key="10">
    <source>
        <dbReference type="EMBL" id="KAK0525609.1"/>
    </source>
</evidence>
<organism evidence="10 11">
    <name type="scientific">Tilletia horrida</name>
    <dbReference type="NCBI Taxonomy" id="155126"/>
    <lineage>
        <taxon>Eukaryota</taxon>
        <taxon>Fungi</taxon>
        <taxon>Dikarya</taxon>
        <taxon>Basidiomycota</taxon>
        <taxon>Ustilaginomycotina</taxon>
        <taxon>Exobasidiomycetes</taxon>
        <taxon>Tilletiales</taxon>
        <taxon>Tilletiaceae</taxon>
        <taxon>Tilletia</taxon>
    </lineage>
</organism>
<dbReference type="GO" id="GO:0046496">
    <property type="term" value="P:nicotinamide nucleotide metabolic process"/>
    <property type="evidence" value="ECO:0007669"/>
    <property type="project" value="UniProtKB-UniRule"/>
</dbReference>
<feature type="binding site" evidence="8">
    <location>
        <position position="118"/>
    </location>
    <ligand>
        <name>(6S)-NADPHX</name>
        <dbReference type="ChEBI" id="CHEBI:64076"/>
    </ligand>
</feature>
<dbReference type="Proteomes" id="UP001176521">
    <property type="component" value="Unassembled WGS sequence"/>
</dbReference>
<comment type="similarity">
    <text evidence="8">Belongs to the NnrD/CARKD family.</text>
</comment>
<dbReference type="Pfam" id="PF01256">
    <property type="entry name" value="Carb_kinase"/>
    <property type="match status" value="1"/>
</dbReference>
<dbReference type="PANTHER" id="PTHR12592:SF0">
    <property type="entry name" value="ATP-DEPENDENT (S)-NAD(P)H-HYDRATE DEHYDRATASE"/>
    <property type="match status" value="1"/>
</dbReference>
<name>A0AAN6G7R3_9BASI</name>
<dbReference type="FunFam" id="3.40.1190.20:FF:000023">
    <property type="entry name" value="ATP-dependent (S)-NAD(P)H-hydrate dehydratase"/>
    <property type="match status" value="1"/>
</dbReference>
<proteinExistence type="inferred from homology"/>
<comment type="function">
    <text evidence="8">Catalyzes the dehydration of the S-form of NAD(P)HX at the expense of ATP, which is converted to ADP. Together with NAD(P)HX epimerase, which catalyzes the epimerization of the S- and R-forms, the enzyme allows the repair of both epimers of NAD(P)HX, a damaged form of NAD(P)H that is a result of enzymatic or heat-dependent hydration.</text>
</comment>
<dbReference type="NCBIfam" id="TIGR00196">
    <property type="entry name" value="yjeF_cterm"/>
    <property type="match status" value="1"/>
</dbReference>